<dbReference type="RefSeq" id="WP_136013606.1">
    <property type="nucleotide sequence ID" value="NZ_CAJTBC010000005.1"/>
</dbReference>
<dbReference type="Pfam" id="PF00933">
    <property type="entry name" value="Glyco_hydro_3"/>
    <property type="match status" value="1"/>
</dbReference>
<dbReference type="AlphaFoldDB" id="A0A4S2B2G4"/>
<protein>
    <submittedName>
        <fullName evidence="6">Glycosyl hydrolase</fullName>
    </submittedName>
</protein>
<comment type="caution">
    <text evidence="6">The sequence shown here is derived from an EMBL/GenBank/DDBJ whole genome shotgun (WGS) entry which is preliminary data.</text>
</comment>
<dbReference type="InterPro" id="IPR036881">
    <property type="entry name" value="Glyco_hydro_3_C_sf"/>
</dbReference>
<evidence type="ECO:0000256" key="3">
    <source>
        <dbReference type="ARBA" id="ARBA00022801"/>
    </source>
</evidence>
<dbReference type="Gene3D" id="2.60.40.10">
    <property type="entry name" value="Immunoglobulins"/>
    <property type="match status" value="1"/>
</dbReference>
<evidence type="ECO:0000256" key="2">
    <source>
        <dbReference type="ARBA" id="ARBA00022729"/>
    </source>
</evidence>
<name>A0A4S2B2G4_9BACE</name>
<dbReference type="InterPro" id="IPR001764">
    <property type="entry name" value="Glyco_hydro_3_N"/>
</dbReference>
<organism evidence="6 7">
    <name type="scientific">Bacteroides acidifaciens</name>
    <dbReference type="NCBI Taxonomy" id="85831"/>
    <lineage>
        <taxon>Bacteria</taxon>
        <taxon>Pseudomonadati</taxon>
        <taxon>Bacteroidota</taxon>
        <taxon>Bacteroidia</taxon>
        <taxon>Bacteroidales</taxon>
        <taxon>Bacteroidaceae</taxon>
        <taxon>Bacteroides</taxon>
    </lineage>
</organism>
<dbReference type="Gene3D" id="3.20.20.300">
    <property type="entry name" value="Glycoside hydrolase, family 3, N-terminal domain"/>
    <property type="match status" value="1"/>
</dbReference>
<dbReference type="InterPro" id="IPR026891">
    <property type="entry name" value="Fn3-like"/>
</dbReference>
<feature type="chain" id="PRO_5020267294" evidence="4">
    <location>
        <begin position="23"/>
        <end position="870"/>
    </location>
</feature>
<keyword evidence="7" id="KW-1185">Reference proteome</keyword>
<dbReference type="Pfam" id="PF14310">
    <property type="entry name" value="Fn3-like"/>
    <property type="match status" value="1"/>
</dbReference>
<keyword evidence="2 4" id="KW-0732">Signal</keyword>
<dbReference type="SUPFAM" id="SSF51445">
    <property type="entry name" value="(Trans)glycosidases"/>
    <property type="match status" value="1"/>
</dbReference>
<dbReference type="EMBL" id="SRZA01000005">
    <property type="protein sequence ID" value="TGY07692.1"/>
    <property type="molecule type" value="Genomic_DNA"/>
</dbReference>
<evidence type="ECO:0000313" key="7">
    <source>
        <dbReference type="Proteomes" id="UP000305751"/>
    </source>
</evidence>
<gene>
    <name evidence="6" type="ORF">E5356_03410</name>
</gene>
<reference evidence="6 7" key="1">
    <citation type="submission" date="2019-04" db="EMBL/GenBank/DDBJ databases">
        <title>Microbes associate with the intestines of laboratory mice.</title>
        <authorList>
            <person name="Navarre W."/>
            <person name="Wong E."/>
            <person name="Huang K."/>
            <person name="Tropini C."/>
            <person name="Ng K."/>
            <person name="Yu B."/>
        </authorList>
    </citation>
    <scope>NUCLEOTIDE SEQUENCE [LARGE SCALE GENOMIC DNA]</scope>
    <source>
        <strain evidence="6 7">NM70_E10</strain>
    </source>
</reference>
<dbReference type="InterPro" id="IPR044993">
    <property type="entry name" value="BXL"/>
</dbReference>
<dbReference type="GO" id="GO:0031222">
    <property type="term" value="P:arabinan catabolic process"/>
    <property type="evidence" value="ECO:0007669"/>
    <property type="project" value="TreeGrafter"/>
</dbReference>
<evidence type="ECO:0000256" key="4">
    <source>
        <dbReference type="SAM" id="SignalP"/>
    </source>
</evidence>
<dbReference type="InterPro" id="IPR013783">
    <property type="entry name" value="Ig-like_fold"/>
</dbReference>
<evidence type="ECO:0000256" key="1">
    <source>
        <dbReference type="ARBA" id="ARBA00005336"/>
    </source>
</evidence>
<keyword evidence="3 6" id="KW-0378">Hydrolase</keyword>
<accession>A0A4S2B2G4</accession>
<dbReference type="InterPro" id="IPR036962">
    <property type="entry name" value="Glyco_hydro_3_N_sf"/>
</dbReference>
<dbReference type="GO" id="GO:0046556">
    <property type="term" value="F:alpha-L-arabinofuranosidase activity"/>
    <property type="evidence" value="ECO:0007669"/>
    <property type="project" value="TreeGrafter"/>
</dbReference>
<dbReference type="Gene3D" id="3.40.50.1700">
    <property type="entry name" value="Glycoside hydrolase family 3 C-terminal domain"/>
    <property type="match status" value="1"/>
</dbReference>
<dbReference type="InterPro" id="IPR002772">
    <property type="entry name" value="Glyco_hydro_3_C"/>
</dbReference>
<dbReference type="PANTHER" id="PTHR42721:SF3">
    <property type="entry name" value="BETA-D-XYLOSIDASE 5-RELATED"/>
    <property type="match status" value="1"/>
</dbReference>
<dbReference type="PRINTS" id="PR00133">
    <property type="entry name" value="GLHYDRLASE3"/>
</dbReference>
<dbReference type="SMART" id="SM01217">
    <property type="entry name" value="Fn3_like"/>
    <property type="match status" value="1"/>
</dbReference>
<evidence type="ECO:0000259" key="5">
    <source>
        <dbReference type="SMART" id="SM01217"/>
    </source>
</evidence>
<dbReference type="FunFam" id="3.40.50.1700:FF:000009">
    <property type="entry name" value="Periplasmic beta-glucosidase"/>
    <property type="match status" value="1"/>
</dbReference>
<dbReference type="SUPFAM" id="SSF52279">
    <property type="entry name" value="Beta-D-glucan exohydrolase, C-terminal domain"/>
    <property type="match status" value="1"/>
</dbReference>
<feature type="signal peptide" evidence="4">
    <location>
        <begin position="1"/>
        <end position="22"/>
    </location>
</feature>
<dbReference type="Pfam" id="PF01915">
    <property type="entry name" value="Glyco_hydro_3_C"/>
    <property type="match status" value="1"/>
</dbReference>
<feature type="domain" description="Fibronectin type III-like" evidence="5">
    <location>
        <begin position="677"/>
        <end position="746"/>
    </location>
</feature>
<evidence type="ECO:0000313" key="6">
    <source>
        <dbReference type="EMBL" id="TGY07692.1"/>
    </source>
</evidence>
<dbReference type="PANTHER" id="PTHR42721">
    <property type="entry name" value="SUGAR HYDROLASE-RELATED"/>
    <property type="match status" value="1"/>
</dbReference>
<dbReference type="Proteomes" id="UP000305751">
    <property type="component" value="Unassembled WGS sequence"/>
</dbReference>
<proteinExistence type="inferred from homology"/>
<dbReference type="GO" id="GO:0045493">
    <property type="term" value="P:xylan catabolic process"/>
    <property type="evidence" value="ECO:0007669"/>
    <property type="project" value="InterPro"/>
</dbReference>
<sequence>MKHYIKYPLLSFVLFLCSSSDASGQAYPYKNAFLPVGERVEDLLRRMTLEEKIAQIRHIHSWNIFDGQTLDEKKLSAFAGNIGWGFVEGFPLTGENCSKNMRLIQKYMIEHTRLGIPVFTVAESLHGSAHEGSTIYPQNIALGSTFNPVLAYQKAASTSRDLHAQGMRQVLAPCIDVVRDLRWGRVEESYGEDPFLCGVFACAETSGYLDNGISPMLKHFGPHGNPLGGLNLASVECGVRDLHDVYLKPFEMVVTRLPVMAVMSTYNSWNRVPNSASRYLLTDILRKQWGFKGYVYSDWGAIEMLQNFHHTADSPAECAVQSISAGLDVEASSECYPYLKELVEKGQMDIKVIDEAVRRVLTAKFAAGLFEDPYGEKFGKQEMHDAESVALSRKIADESTVLLKNENGLLPLNLDRIRSIAVIGPNAAQVQFGDYTWSRDNKDGVTPLEGIKRLVGDKATVRYARGCSMMSKDTSAISEAVEIASRSDVALLFCGSSSASLARDYNQVNCGEGFDLHDLQLTGAQSELIRAVYETGKPVVLVLVAGKPFCIPWEKEHIPAILAQWYAGEQAGNSIADILFGKVNPSGKLVFSFPQSVGHLPAYYNHLPSDKGFYKKPGSYEAPGRDYVFSSPASLWTFGHGLSYTTFALEKMTAALEHDSIRVKAQIRNTGKRTGKEVIQLYVRDQVSSVVTPIKQLRAFMKVELQPGETREVVLSFPVAELSLTLEDGRRLIEPGAFELQLGTASDRILLKQTIHIGANGQLVGVDGQPVSVADNLPASSITKSASAGKEITVSGTVRDVQATLIDGVSIHSKTSGRELGRTDSKGRYKVRVSASDILVFEKKGYLKLEVPVNNHTSLNVKMTYGENNM</sequence>
<comment type="similarity">
    <text evidence="1">Belongs to the glycosyl hydrolase 3 family.</text>
</comment>
<dbReference type="GO" id="GO:0009044">
    <property type="term" value="F:xylan 1,4-beta-xylosidase activity"/>
    <property type="evidence" value="ECO:0007669"/>
    <property type="project" value="InterPro"/>
</dbReference>
<dbReference type="InterPro" id="IPR017853">
    <property type="entry name" value="GH"/>
</dbReference>